<keyword evidence="4" id="KW-0479">Metal-binding</keyword>
<dbReference type="SUPFAM" id="SSF54211">
    <property type="entry name" value="Ribosomal protein S5 domain 2-like"/>
    <property type="match status" value="2"/>
</dbReference>
<dbReference type="FunFam" id="3.30.230.40:FF:000003">
    <property type="entry name" value="Imidazoleglycerol-phosphate dehydratase HisB"/>
    <property type="match status" value="1"/>
</dbReference>
<accession>J4V203</accession>
<dbReference type="Gene3D" id="3.40.50.1980">
    <property type="entry name" value="Nitrogenase molybdenum iron protein domain"/>
    <property type="match status" value="2"/>
</dbReference>
<dbReference type="PRINTS" id="PR00083">
    <property type="entry name" value="HOLDHDRGNASE"/>
</dbReference>
<dbReference type="Gene3D" id="1.20.5.1300">
    <property type="match status" value="1"/>
</dbReference>
<keyword evidence="6" id="KW-0560">Oxidoreductase</keyword>
<organism evidence="10 11">
    <name type="scientific">SAR86 cluster bacterium SAR86B</name>
    <dbReference type="NCBI Taxonomy" id="1123867"/>
    <lineage>
        <taxon>Bacteria</taxon>
        <taxon>Pseudomonadati</taxon>
        <taxon>Pseudomonadota</taxon>
        <taxon>Gammaproteobacteria</taxon>
        <taxon>SAR86 cluster</taxon>
    </lineage>
</organism>
<comment type="pathway">
    <text evidence="2 9">Amino-acid biosynthesis; L-histidine biosynthesis; L-histidine from 5-phospho-alpha-D-ribose 1-diphosphate: step 6/9.</text>
</comment>
<proteinExistence type="inferred from homology"/>
<dbReference type="HAMAP" id="MF_00076">
    <property type="entry name" value="HisB"/>
    <property type="match status" value="1"/>
</dbReference>
<evidence type="ECO:0000256" key="9">
    <source>
        <dbReference type="HAMAP-Rule" id="MF_00076"/>
    </source>
</evidence>
<evidence type="ECO:0000313" key="11">
    <source>
        <dbReference type="Proteomes" id="UP000010116"/>
    </source>
</evidence>
<dbReference type="PROSITE" id="PS00954">
    <property type="entry name" value="IGP_DEHYDRATASE_1"/>
    <property type="match status" value="1"/>
</dbReference>
<reference evidence="10 11" key="1">
    <citation type="journal article" date="2012" name="ISME J.">
        <title>Genomic insights to SAR86, an abundant and uncultivated marine bacterial lineage.</title>
        <authorList>
            <person name="Dupont C.L."/>
            <person name="Rusch D.B."/>
            <person name="Yooseph S."/>
            <person name="Lombardo M.J."/>
            <person name="Richter R.A."/>
            <person name="Valas R."/>
            <person name="Novotny M."/>
            <person name="Yee-Greenbaum J."/>
            <person name="Selengut J.D."/>
            <person name="Haft D.H."/>
            <person name="Halpern A.L."/>
            <person name="Lasken R.S."/>
            <person name="Nealson K."/>
            <person name="Friedman R."/>
            <person name="Venter J.C."/>
        </authorList>
    </citation>
    <scope>NUCLEOTIDE SEQUENCE [LARGE SCALE GENOMIC DNA]</scope>
</reference>
<dbReference type="CDD" id="cd07914">
    <property type="entry name" value="IGPD"/>
    <property type="match status" value="1"/>
</dbReference>
<comment type="catalytic activity">
    <reaction evidence="9">
        <text>D-erythro-1-(imidazol-4-yl)glycerol 3-phosphate = 3-(imidazol-4-yl)-2-oxopropyl phosphate + H2O</text>
        <dbReference type="Rhea" id="RHEA:11040"/>
        <dbReference type="ChEBI" id="CHEBI:15377"/>
        <dbReference type="ChEBI" id="CHEBI:57766"/>
        <dbReference type="ChEBI" id="CHEBI:58278"/>
        <dbReference type="EC" id="4.2.1.19"/>
    </reaction>
</comment>
<comment type="cofactor">
    <cofactor evidence="1">
        <name>Zn(2+)</name>
        <dbReference type="ChEBI" id="CHEBI:29105"/>
    </cofactor>
</comment>
<dbReference type="InterPro" id="IPR020565">
    <property type="entry name" value="ImidazoleglycerP_deHydtase_CS"/>
</dbReference>
<keyword evidence="9" id="KW-0963">Cytoplasm</keyword>
<evidence type="ECO:0000256" key="2">
    <source>
        <dbReference type="ARBA" id="ARBA00005047"/>
    </source>
</evidence>
<gene>
    <name evidence="9" type="primary">hisB</name>
    <name evidence="10" type="ORF">NT02SARS_1143</name>
</gene>
<name>J4V203_9GAMM</name>
<dbReference type="CDD" id="cd06572">
    <property type="entry name" value="Histidinol_dh"/>
    <property type="match status" value="1"/>
</dbReference>
<dbReference type="GO" id="GO:0005829">
    <property type="term" value="C:cytosol"/>
    <property type="evidence" value="ECO:0007669"/>
    <property type="project" value="TreeGrafter"/>
</dbReference>
<dbReference type="HOGENOM" id="CLU_006732_3_0_6"/>
<dbReference type="NCBIfam" id="TIGR00069">
    <property type="entry name" value="hisD"/>
    <property type="match status" value="1"/>
</dbReference>
<dbReference type="Pfam" id="PF00475">
    <property type="entry name" value="IGPD"/>
    <property type="match status" value="1"/>
</dbReference>
<dbReference type="AlphaFoldDB" id="J4V203"/>
<dbReference type="GO" id="GO:0004399">
    <property type="term" value="F:histidinol dehydrogenase activity"/>
    <property type="evidence" value="ECO:0007669"/>
    <property type="project" value="TreeGrafter"/>
</dbReference>
<dbReference type="Gene3D" id="3.30.230.40">
    <property type="entry name" value="Imidazole glycerol phosphate dehydratase, domain 1"/>
    <property type="match status" value="2"/>
</dbReference>
<dbReference type="PANTHER" id="PTHR21256:SF2">
    <property type="entry name" value="HISTIDINE BIOSYNTHESIS TRIFUNCTIONAL PROTEIN"/>
    <property type="match status" value="1"/>
</dbReference>
<keyword evidence="5" id="KW-0862">Zinc</keyword>
<evidence type="ECO:0000256" key="6">
    <source>
        <dbReference type="ARBA" id="ARBA00023002"/>
    </source>
</evidence>
<evidence type="ECO:0000256" key="1">
    <source>
        <dbReference type="ARBA" id="ARBA00001947"/>
    </source>
</evidence>
<evidence type="ECO:0000313" key="10">
    <source>
        <dbReference type="EMBL" id="EJP72607.1"/>
    </source>
</evidence>
<evidence type="ECO:0000256" key="3">
    <source>
        <dbReference type="ARBA" id="ARBA00022605"/>
    </source>
</evidence>
<dbReference type="InterPro" id="IPR016161">
    <property type="entry name" value="Ald_DH/histidinol_DH"/>
</dbReference>
<dbReference type="EC" id="4.2.1.19" evidence="9"/>
<dbReference type="Pfam" id="PF00815">
    <property type="entry name" value="Histidinol_dh"/>
    <property type="match status" value="1"/>
</dbReference>
<evidence type="ECO:0000256" key="7">
    <source>
        <dbReference type="ARBA" id="ARBA00023102"/>
    </source>
</evidence>
<dbReference type="GO" id="GO:0004424">
    <property type="term" value="F:imidazoleglycerol-phosphate dehydratase activity"/>
    <property type="evidence" value="ECO:0007669"/>
    <property type="project" value="UniProtKB-UniRule"/>
</dbReference>
<dbReference type="UniPathway" id="UPA00031">
    <property type="reaction ID" value="UER00011"/>
</dbReference>
<dbReference type="FunFam" id="3.40.50.1980:FF:000001">
    <property type="entry name" value="Histidinol dehydrogenase"/>
    <property type="match status" value="1"/>
</dbReference>
<protein>
    <recommendedName>
        <fullName evidence="9">Imidazoleglycerol-phosphate dehydratase</fullName>
        <shortName evidence="9">IGPD</shortName>
        <ecNumber evidence="9">4.2.1.19</ecNumber>
    </recommendedName>
</protein>
<keyword evidence="3 9" id="KW-0028">Amino-acid biosynthesis</keyword>
<dbReference type="GO" id="GO:0051287">
    <property type="term" value="F:NAD binding"/>
    <property type="evidence" value="ECO:0007669"/>
    <property type="project" value="InterPro"/>
</dbReference>
<keyword evidence="7 9" id="KW-0368">Histidine biosynthesis</keyword>
<dbReference type="PANTHER" id="PTHR21256">
    <property type="entry name" value="HISTIDINOL DEHYDROGENASE HDH"/>
    <property type="match status" value="1"/>
</dbReference>
<dbReference type="InterPro" id="IPR012131">
    <property type="entry name" value="Hstdl_DH"/>
</dbReference>
<dbReference type="SUPFAM" id="SSF53720">
    <property type="entry name" value="ALDH-like"/>
    <property type="match status" value="1"/>
</dbReference>
<dbReference type="GO" id="GO:0000105">
    <property type="term" value="P:L-histidine biosynthetic process"/>
    <property type="evidence" value="ECO:0007669"/>
    <property type="project" value="UniProtKB-UniRule"/>
</dbReference>
<dbReference type="InterPro" id="IPR038494">
    <property type="entry name" value="IGPD_sf"/>
</dbReference>
<dbReference type="InterPro" id="IPR020568">
    <property type="entry name" value="Ribosomal_Su5_D2-typ_SF"/>
</dbReference>
<comment type="similarity">
    <text evidence="9">Belongs to the imidazoleglycerol-phosphate dehydratase family.</text>
</comment>
<sequence>MKIIEAKNLEINRAATIDAQALKIVNKFNSLLKNKSFDGLSEINKSLSLTDYKTLKVNKNEINNSGNKLTDKDKQNILEAIKNITFVSKDQLVKSSNSINPITGLSVWNKVVPIDSVGLYIPGGTAPLISSLIMQLVPAKVAGCKKIVICTPPQDNGKINPAILWIAKQFNVFDIYKIGGAQAILSLSNGYLNIPKVNKIFGPGNKYVSAAKSFVSDQTSIDLIAGPSEVMVVVNDEANIETAAYDLLSQLEHGIDSDAVVISKSIKIFEGIKNIINKEINDNPNSILEKSIKNIRMVISKTVDQTVSIINNYAPEHLVLLDKNFTSYIDKIENAGSVFCGRLAPVAFGDYASGTNHVLPTNGWAKSVSGLSVNDFIKKISFQNVTDSAFNYLSEKVIGLTEIENLPMHAKSITVRDADTNSINRSAFINRQTNETSIYAAVDIDGSGLYEVNTGINFLDHMLEQFSRNSKINIFLKSTGDILVDTHHSIEDVAIVLGQAINNALGDRGNIKRYSNTTMIMDECSANIQIDLCSRINLKYKLPKLTEYVGDLPTEMVQHFIDTFIKNLGITAHVKVLGENSHHIVEILFKALGMAIGESVELTNQASSTKGIL</sequence>
<dbReference type="EMBL" id="JH611190">
    <property type="protein sequence ID" value="EJP72607.1"/>
    <property type="molecule type" value="Genomic_DNA"/>
</dbReference>
<dbReference type="InterPro" id="IPR000807">
    <property type="entry name" value="ImidazoleglycerolP_deHydtase"/>
</dbReference>
<evidence type="ECO:0000256" key="8">
    <source>
        <dbReference type="ARBA" id="ARBA00023239"/>
    </source>
</evidence>
<keyword evidence="8 9" id="KW-0456">Lyase</keyword>
<evidence type="ECO:0000256" key="5">
    <source>
        <dbReference type="ARBA" id="ARBA00022833"/>
    </source>
</evidence>
<evidence type="ECO:0000256" key="4">
    <source>
        <dbReference type="ARBA" id="ARBA00022723"/>
    </source>
</evidence>
<comment type="subcellular location">
    <subcellularLocation>
        <location evidence="9">Cytoplasm</location>
    </subcellularLocation>
</comment>
<dbReference type="GO" id="GO:0046872">
    <property type="term" value="F:metal ion binding"/>
    <property type="evidence" value="ECO:0007669"/>
    <property type="project" value="UniProtKB-KW"/>
</dbReference>
<dbReference type="Proteomes" id="UP000010116">
    <property type="component" value="Unassembled WGS sequence"/>
</dbReference>